<dbReference type="GO" id="GO:0016787">
    <property type="term" value="F:hydrolase activity"/>
    <property type="evidence" value="ECO:0007669"/>
    <property type="project" value="UniProtKB-KW"/>
</dbReference>
<reference evidence="2 3" key="1">
    <citation type="submission" date="2014-05" db="EMBL/GenBank/DDBJ databases">
        <title>Draft Genome Sequence of Nitratireductor basaltis Strain UMTGB225, A Marine Bacterium Isolated from Green Barrel Tunicate.</title>
        <authorList>
            <person name="Gan H.Y."/>
        </authorList>
    </citation>
    <scope>NUCLEOTIDE SEQUENCE [LARGE SCALE GENOMIC DNA]</scope>
    <source>
        <strain evidence="2 3">UMTGB225</strain>
    </source>
</reference>
<dbReference type="eggNOG" id="COG2220">
    <property type="taxonomic scope" value="Bacteria"/>
</dbReference>
<keyword evidence="3" id="KW-1185">Reference proteome</keyword>
<evidence type="ECO:0000313" key="3">
    <source>
        <dbReference type="Proteomes" id="UP000053675"/>
    </source>
</evidence>
<feature type="signal peptide" evidence="1">
    <location>
        <begin position="1"/>
        <end position="22"/>
    </location>
</feature>
<comment type="caution">
    <text evidence="2">The sequence shown here is derived from an EMBL/GenBank/DDBJ whole genome shotgun (WGS) entry which is preliminary data.</text>
</comment>
<dbReference type="OrthoDB" id="9789133at2"/>
<feature type="chain" id="PRO_5001782938" evidence="1">
    <location>
        <begin position="23"/>
        <end position="436"/>
    </location>
</feature>
<dbReference type="STRING" id="472175.EL18_03293"/>
<dbReference type="Proteomes" id="UP000053675">
    <property type="component" value="Unassembled WGS sequence"/>
</dbReference>
<sequence length="436" mass="47615">MRVCKFALATALAVGVISPAMAVEQADMIAARQHIFGEHLVDPETGALPEDKVIASWLSASAFAVSVQGQVFMLDSFITRPEIERGRTPLVIADLVNLNPKAILIGHGHGDHADHAAYISAMTDAVIYATEETCGVMQMDFERMAADPRIQDYPDRAFPEGADVECVNVTSEGSVPGTEIVNLPFLEPQACVTAFRHLHSIAVDPDPDFPPTPVEIIVDERDEYLFPEGTPLWPSRAGPDFEPENDNQFDTRTTSGAPGGADSVFYTFMLRNGTHFTFVWNNTAGALKEGIGRNYEGTPEDGQRIINILESLAPTDLHLGTAASGNFDNNGLRDLIMYQEALDPKIYVPNHHTTGSRAREGSSLSVYAGYINQMDLMGIPEEDRPQVHWLVDPTDYLKPMVYDIDNPAWADPAKEQALSGYCAPTGSEDVVEVNLP</sequence>
<evidence type="ECO:0000256" key="1">
    <source>
        <dbReference type="SAM" id="SignalP"/>
    </source>
</evidence>
<dbReference type="RefSeq" id="WP_036486683.1">
    <property type="nucleotide sequence ID" value="NZ_JMQM01000003.1"/>
</dbReference>
<dbReference type="InterPro" id="IPR036866">
    <property type="entry name" value="RibonucZ/Hydroxyglut_hydro"/>
</dbReference>
<evidence type="ECO:0000313" key="2">
    <source>
        <dbReference type="EMBL" id="KFB08083.1"/>
    </source>
</evidence>
<organism evidence="2 3">
    <name type="scientific">Nitratireductor basaltis</name>
    <dbReference type="NCBI Taxonomy" id="472175"/>
    <lineage>
        <taxon>Bacteria</taxon>
        <taxon>Pseudomonadati</taxon>
        <taxon>Pseudomonadota</taxon>
        <taxon>Alphaproteobacteria</taxon>
        <taxon>Hyphomicrobiales</taxon>
        <taxon>Phyllobacteriaceae</taxon>
        <taxon>Nitratireductor</taxon>
    </lineage>
</organism>
<keyword evidence="1" id="KW-0732">Signal</keyword>
<proteinExistence type="predicted"/>
<keyword evidence="2" id="KW-0378">Hydrolase</keyword>
<accession>A0A084U547</accession>
<dbReference type="EMBL" id="JMQM01000003">
    <property type="protein sequence ID" value="KFB08083.1"/>
    <property type="molecule type" value="Genomic_DNA"/>
</dbReference>
<dbReference type="SUPFAM" id="SSF56281">
    <property type="entry name" value="Metallo-hydrolase/oxidoreductase"/>
    <property type="match status" value="1"/>
</dbReference>
<gene>
    <name evidence="2" type="ORF">EL18_03293</name>
</gene>
<dbReference type="Gene3D" id="3.60.15.10">
    <property type="entry name" value="Ribonuclease Z/Hydroxyacylglutathione hydrolase-like"/>
    <property type="match status" value="1"/>
</dbReference>
<protein>
    <submittedName>
        <fullName evidence="2">Metal-dependent hydrolase</fullName>
    </submittedName>
</protein>
<dbReference type="PATRIC" id="fig|472175.3.peg.3290"/>
<name>A0A084U547_9HYPH</name>
<dbReference type="AlphaFoldDB" id="A0A084U547"/>